<dbReference type="Proteomes" id="UP000229897">
    <property type="component" value="Chromosome"/>
</dbReference>
<reference evidence="1" key="1">
    <citation type="submission" date="2017-10" db="EMBL/GenBank/DDBJ databases">
        <title>Massilia psychrophilum sp. nov., a novel purple-pigmented bacterium isolated from Tianshan glacier, Xinjiang Municipality, China.</title>
        <authorList>
            <person name="Wang H."/>
        </authorList>
    </citation>
    <scope>NUCLEOTIDE SEQUENCE [LARGE SCALE GENOMIC DNA]</scope>
    <source>
        <strain evidence="1">B2</strain>
    </source>
</reference>
<dbReference type="KEGG" id="mass:CR152_10890"/>
<accession>A0A2D2DJ43</accession>
<dbReference type="EMBL" id="CP024608">
    <property type="protein sequence ID" value="ATQ74975.1"/>
    <property type="molecule type" value="Genomic_DNA"/>
</dbReference>
<organism evidence="1 2">
    <name type="scientific">Massilia violaceinigra</name>
    <dbReference type="NCBI Taxonomy" id="2045208"/>
    <lineage>
        <taxon>Bacteria</taxon>
        <taxon>Pseudomonadati</taxon>
        <taxon>Pseudomonadota</taxon>
        <taxon>Betaproteobacteria</taxon>
        <taxon>Burkholderiales</taxon>
        <taxon>Oxalobacteraceae</taxon>
        <taxon>Telluria group</taxon>
        <taxon>Massilia</taxon>
    </lineage>
</organism>
<dbReference type="AlphaFoldDB" id="A0A2D2DJ43"/>
<protein>
    <submittedName>
        <fullName evidence="1">Uncharacterized protein</fullName>
    </submittedName>
</protein>
<proteinExistence type="predicted"/>
<dbReference type="RefSeq" id="WP_099874948.1">
    <property type="nucleotide sequence ID" value="NZ_CP024608.1"/>
</dbReference>
<dbReference type="OrthoDB" id="8778495at2"/>
<name>A0A2D2DJ43_9BURK</name>
<evidence type="ECO:0000313" key="1">
    <source>
        <dbReference type="EMBL" id="ATQ74975.1"/>
    </source>
</evidence>
<keyword evidence="2" id="KW-1185">Reference proteome</keyword>
<sequence>MARTSHPKKEIEQALKHAEANGWRIKVGASHAWGKMYCPDDAGCRGGRYCITSVWSTPKNAGQHAGTLKRAVDNCTAYKHHDDDGSSKE</sequence>
<evidence type="ECO:0000313" key="2">
    <source>
        <dbReference type="Proteomes" id="UP000229897"/>
    </source>
</evidence>
<gene>
    <name evidence="1" type="ORF">CR152_10890</name>
</gene>